<sequence>MDRPDDSKIDYVGAVRACLERCELLLCNEACLKDDADAQAQAELLIRDSEALCPKNEIFSSYIAMARSRLALKRPRQALETVGRALRKLSAEAPRSA</sequence>
<dbReference type="STRING" id="1777137.AWB76_06279"/>
<name>A0A158D0R7_9BURK</name>
<organism evidence="1 2">
    <name type="scientific">Caballeronia temeraria</name>
    <dbReference type="NCBI Taxonomy" id="1777137"/>
    <lineage>
        <taxon>Bacteria</taxon>
        <taxon>Pseudomonadati</taxon>
        <taxon>Pseudomonadota</taxon>
        <taxon>Betaproteobacteria</taxon>
        <taxon>Burkholderiales</taxon>
        <taxon>Burkholderiaceae</taxon>
        <taxon>Caballeronia</taxon>
    </lineage>
</organism>
<dbReference type="EMBL" id="FCOI02000031">
    <property type="protein sequence ID" value="SAK88093.1"/>
    <property type="molecule type" value="Genomic_DNA"/>
</dbReference>
<gene>
    <name evidence="1" type="ORF">AWB76_06279</name>
</gene>
<reference evidence="2" key="1">
    <citation type="submission" date="2016-01" db="EMBL/GenBank/DDBJ databases">
        <authorList>
            <person name="Peeters Charlotte."/>
        </authorList>
    </citation>
    <scope>NUCLEOTIDE SEQUENCE [LARGE SCALE GENOMIC DNA]</scope>
</reference>
<evidence type="ECO:0000313" key="2">
    <source>
        <dbReference type="Proteomes" id="UP000054624"/>
    </source>
</evidence>
<proteinExistence type="predicted"/>
<dbReference type="Proteomes" id="UP000054624">
    <property type="component" value="Unassembled WGS sequence"/>
</dbReference>
<accession>A0A158D0R7</accession>
<keyword evidence="2" id="KW-1185">Reference proteome</keyword>
<dbReference type="AlphaFoldDB" id="A0A158D0R7"/>
<protein>
    <submittedName>
        <fullName evidence="1">Uncharacterized protein</fullName>
    </submittedName>
</protein>
<evidence type="ECO:0000313" key="1">
    <source>
        <dbReference type="EMBL" id="SAK88093.1"/>
    </source>
</evidence>